<dbReference type="KEGG" id="csyr:103270525"/>
<protein>
    <recommendedName>
        <fullName evidence="8">C-C motif chemokine</fullName>
    </recommendedName>
</protein>
<proteinExistence type="inferred from homology"/>
<dbReference type="GO" id="GO:0070098">
    <property type="term" value="P:chemokine-mediated signaling pathway"/>
    <property type="evidence" value="ECO:0007669"/>
    <property type="project" value="TreeGrafter"/>
</dbReference>
<comment type="subcellular location">
    <subcellularLocation>
        <location evidence="1 8">Secreted</location>
    </subcellularLocation>
</comment>
<gene>
    <name evidence="11" type="primary">CCL22</name>
</gene>
<evidence type="ECO:0000313" key="10">
    <source>
        <dbReference type="Proteomes" id="UP000189704"/>
    </source>
</evidence>
<keyword evidence="7" id="KW-1015">Disulfide bond</keyword>
<dbReference type="InterPro" id="IPR039809">
    <property type="entry name" value="Chemokine_b/g/d"/>
</dbReference>
<sequence>MAGLQTLLLAALILLAVTIQATEAGPYGANVEDSICCRDYIYRPLSTHLVKYFYWTSNSCRKPGVILLTIRNKEICADPRQNWVKNIIRKLGD</sequence>
<comment type="similarity">
    <text evidence="2 8">Belongs to the intercrine beta (chemokine CC) family.</text>
</comment>
<evidence type="ECO:0000259" key="9">
    <source>
        <dbReference type="SMART" id="SM00199"/>
    </source>
</evidence>
<dbReference type="Pfam" id="PF00048">
    <property type="entry name" value="IL8"/>
    <property type="match status" value="1"/>
</dbReference>
<feature type="chain" id="PRO_5010397872" description="C-C motif chemokine" evidence="8">
    <location>
        <begin position="25"/>
        <end position="93"/>
    </location>
</feature>
<dbReference type="FunFam" id="2.40.50.40:FF:000025">
    <property type="entry name" value="C-C motif chemokine"/>
    <property type="match status" value="1"/>
</dbReference>
<keyword evidence="5 8" id="KW-0964">Secreted</keyword>
<keyword evidence="4 8" id="KW-0202">Cytokine</keyword>
<evidence type="ECO:0000256" key="2">
    <source>
        <dbReference type="ARBA" id="ARBA00010868"/>
    </source>
</evidence>
<dbReference type="CDD" id="cd00272">
    <property type="entry name" value="Chemokine_CC"/>
    <property type="match status" value="1"/>
</dbReference>
<dbReference type="AlphaFoldDB" id="A0A1U7U835"/>
<dbReference type="InterPro" id="IPR000827">
    <property type="entry name" value="Chemokine_CC_CS"/>
</dbReference>
<keyword evidence="10" id="KW-1185">Reference proteome</keyword>
<dbReference type="InterPro" id="IPR001811">
    <property type="entry name" value="Chemokine_IL8-like_dom"/>
</dbReference>
<evidence type="ECO:0000256" key="5">
    <source>
        <dbReference type="ARBA" id="ARBA00022525"/>
    </source>
</evidence>
<evidence type="ECO:0000313" key="11">
    <source>
        <dbReference type="RefSeq" id="XP_008066240.1"/>
    </source>
</evidence>
<dbReference type="SMART" id="SM00199">
    <property type="entry name" value="SCY"/>
    <property type="match status" value="1"/>
</dbReference>
<reference evidence="11" key="1">
    <citation type="submission" date="2025-08" db="UniProtKB">
        <authorList>
            <consortium name="RefSeq"/>
        </authorList>
    </citation>
    <scope>IDENTIFICATION</scope>
</reference>
<keyword evidence="3 8" id="KW-0145">Chemotaxis</keyword>
<dbReference type="PANTHER" id="PTHR12015">
    <property type="entry name" value="SMALL INDUCIBLE CYTOKINE A"/>
    <property type="match status" value="1"/>
</dbReference>
<evidence type="ECO:0000256" key="3">
    <source>
        <dbReference type="ARBA" id="ARBA00022500"/>
    </source>
</evidence>
<dbReference type="GeneID" id="103270525"/>
<name>A0A1U7U835_CARSF</name>
<dbReference type="Proteomes" id="UP000189704">
    <property type="component" value="Unplaced"/>
</dbReference>
<dbReference type="OrthoDB" id="9892424at2759"/>
<dbReference type="GO" id="GO:0061844">
    <property type="term" value="P:antimicrobial humoral immune response mediated by antimicrobial peptide"/>
    <property type="evidence" value="ECO:0007669"/>
    <property type="project" value="TreeGrafter"/>
</dbReference>
<dbReference type="GO" id="GO:0005615">
    <property type="term" value="C:extracellular space"/>
    <property type="evidence" value="ECO:0007669"/>
    <property type="project" value="UniProtKB-KW"/>
</dbReference>
<dbReference type="SUPFAM" id="SSF54117">
    <property type="entry name" value="Interleukin 8-like chemokines"/>
    <property type="match status" value="1"/>
</dbReference>
<keyword evidence="6 8" id="KW-0732">Signal</keyword>
<evidence type="ECO:0000256" key="7">
    <source>
        <dbReference type="ARBA" id="ARBA00023157"/>
    </source>
</evidence>
<dbReference type="GO" id="GO:0048020">
    <property type="term" value="F:CCR chemokine receptor binding"/>
    <property type="evidence" value="ECO:0007669"/>
    <property type="project" value="TreeGrafter"/>
</dbReference>
<organism evidence="10 11">
    <name type="scientific">Carlito syrichta</name>
    <name type="common">Philippine tarsier</name>
    <name type="synonym">Tarsius syrichta</name>
    <dbReference type="NCBI Taxonomy" id="1868482"/>
    <lineage>
        <taxon>Eukaryota</taxon>
        <taxon>Metazoa</taxon>
        <taxon>Chordata</taxon>
        <taxon>Craniata</taxon>
        <taxon>Vertebrata</taxon>
        <taxon>Euteleostomi</taxon>
        <taxon>Mammalia</taxon>
        <taxon>Eutheria</taxon>
        <taxon>Euarchontoglires</taxon>
        <taxon>Primates</taxon>
        <taxon>Haplorrhini</taxon>
        <taxon>Tarsiiformes</taxon>
        <taxon>Tarsiidae</taxon>
        <taxon>Carlito</taxon>
    </lineage>
</organism>
<dbReference type="OMA" id="RDYIRHP"/>
<dbReference type="STRING" id="1868482.ENSTSYP00000017919"/>
<dbReference type="GO" id="GO:0006954">
    <property type="term" value="P:inflammatory response"/>
    <property type="evidence" value="ECO:0007669"/>
    <property type="project" value="TreeGrafter"/>
</dbReference>
<evidence type="ECO:0000256" key="8">
    <source>
        <dbReference type="RuleBase" id="RU361150"/>
    </source>
</evidence>
<evidence type="ECO:0000256" key="4">
    <source>
        <dbReference type="ARBA" id="ARBA00022514"/>
    </source>
</evidence>
<dbReference type="PANTHER" id="PTHR12015:SF102">
    <property type="entry name" value="C-C MOTIF CHEMOKINE 22"/>
    <property type="match status" value="1"/>
</dbReference>
<feature type="signal peptide" evidence="8">
    <location>
        <begin position="1"/>
        <end position="24"/>
    </location>
</feature>
<dbReference type="GO" id="GO:0008009">
    <property type="term" value="F:chemokine activity"/>
    <property type="evidence" value="ECO:0007669"/>
    <property type="project" value="InterPro"/>
</dbReference>
<dbReference type="PROSITE" id="PS00472">
    <property type="entry name" value="SMALL_CYTOKINES_CC"/>
    <property type="match status" value="1"/>
</dbReference>
<dbReference type="InterPro" id="IPR036048">
    <property type="entry name" value="Interleukin_8-like_sf"/>
</dbReference>
<accession>A0A1U7U835</accession>
<feature type="domain" description="Chemokine interleukin-8-like" evidence="9">
    <location>
        <begin position="33"/>
        <end position="91"/>
    </location>
</feature>
<evidence type="ECO:0000256" key="1">
    <source>
        <dbReference type="ARBA" id="ARBA00004613"/>
    </source>
</evidence>
<dbReference type="GO" id="GO:0030335">
    <property type="term" value="P:positive regulation of cell migration"/>
    <property type="evidence" value="ECO:0007669"/>
    <property type="project" value="TreeGrafter"/>
</dbReference>
<dbReference type="RefSeq" id="XP_008066240.1">
    <property type="nucleotide sequence ID" value="XM_008068049.1"/>
</dbReference>
<dbReference type="Gene3D" id="2.40.50.40">
    <property type="match status" value="1"/>
</dbReference>
<evidence type="ECO:0000256" key="6">
    <source>
        <dbReference type="ARBA" id="ARBA00022729"/>
    </source>
</evidence>
<dbReference type="CTD" id="6367"/>
<dbReference type="GO" id="GO:0048245">
    <property type="term" value="P:eosinophil chemotaxis"/>
    <property type="evidence" value="ECO:0007669"/>
    <property type="project" value="TreeGrafter"/>
</dbReference>